<gene>
    <name evidence="4" type="ORF">BDV40DRAFT_293421</name>
</gene>
<evidence type="ECO:0000256" key="1">
    <source>
        <dbReference type="ARBA" id="ARBA00001933"/>
    </source>
</evidence>
<dbReference type="InterPro" id="IPR015424">
    <property type="entry name" value="PyrdxlP-dep_Trfase"/>
</dbReference>
<dbReference type="EMBL" id="ML738756">
    <property type="protein sequence ID" value="KAE8156546.1"/>
    <property type="molecule type" value="Genomic_DNA"/>
</dbReference>
<dbReference type="Pfam" id="PF00202">
    <property type="entry name" value="Aminotran_3"/>
    <property type="match status" value="1"/>
</dbReference>
<organism evidence="4 5">
    <name type="scientific">Aspergillus tamarii</name>
    <dbReference type="NCBI Taxonomy" id="41984"/>
    <lineage>
        <taxon>Eukaryota</taxon>
        <taxon>Fungi</taxon>
        <taxon>Dikarya</taxon>
        <taxon>Ascomycota</taxon>
        <taxon>Pezizomycotina</taxon>
        <taxon>Eurotiomycetes</taxon>
        <taxon>Eurotiomycetidae</taxon>
        <taxon>Eurotiales</taxon>
        <taxon>Aspergillaceae</taxon>
        <taxon>Aspergillus</taxon>
        <taxon>Aspergillus subgen. Circumdati</taxon>
    </lineage>
</organism>
<dbReference type="AlphaFoldDB" id="A0A5N6UDE1"/>
<dbReference type="InterPro" id="IPR015421">
    <property type="entry name" value="PyrdxlP-dep_Trfase_major"/>
</dbReference>
<dbReference type="Proteomes" id="UP000326950">
    <property type="component" value="Unassembled WGS sequence"/>
</dbReference>
<dbReference type="GO" id="GO:0030170">
    <property type="term" value="F:pyridoxal phosphate binding"/>
    <property type="evidence" value="ECO:0007669"/>
    <property type="project" value="InterPro"/>
</dbReference>
<name>A0A5N6UDE1_ASPTM</name>
<dbReference type="InterPro" id="IPR005814">
    <property type="entry name" value="Aminotrans_3"/>
</dbReference>
<dbReference type="InterPro" id="IPR015422">
    <property type="entry name" value="PyrdxlP-dep_Trfase_small"/>
</dbReference>
<comment type="cofactor">
    <cofactor evidence="1">
        <name>pyridoxal 5'-phosphate</name>
        <dbReference type="ChEBI" id="CHEBI:597326"/>
    </cofactor>
</comment>
<proteinExistence type="inferred from homology"/>
<dbReference type="PANTHER" id="PTHR43713:SF3">
    <property type="entry name" value="GLUTAMATE-1-SEMIALDEHYDE 2,1-AMINOMUTASE 1, CHLOROPLASTIC-RELATED"/>
    <property type="match status" value="1"/>
</dbReference>
<keyword evidence="2 3" id="KW-0663">Pyridoxal phosphate</keyword>
<protein>
    <submittedName>
        <fullName evidence="4">Pyridoxal phosphate-dependent transferase</fullName>
    </submittedName>
</protein>
<dbReference type="Gene3D" id="3.40.640.10">
    <property type="entry name" value="Type I PLP-dependent aspartate aminotransferase-like (Major domain)"/>
    <property type="match status" value="1"/>
</dbReference>
<evidence type="ECO:0000313" key="4">
    <source>
        <dbReference type="EMBL" id="KAE8156546.1"/>
    </source>
</evidence>
<dbReference type="GO" id="GO:0008483">
    <property type="term" value="F:transaminase activity"/>
    <property type="evidence" value="ECO:0007669"/>
    <property type="project" value="InterPro"/>
</dbReference>
<evidence type="ECO:0000256" key="2">
    <source>
        <dbReference type="ARBA" id="ARBA00022898"/>
    </source>
</evidence>
<reference evidence="4 5" key="1">
    <citation type="submission" date="2019-04" db="EMBL/GenBank/DDBJ databases">
        <title>Friends and foes A comparative genomics study of 23 Aspergillus species from section Flavi.</title>
        <authorList>
            <consortium name="DOE Joint Genome Institute"/>
            <person name="Kjaerbolling I."/>
            <person name="Vesth T."/>
            <person name="Frisvad J.C."/>
            <person name="Nybo J.L."/>
            <person name="Theobald S."/>
            <person name="Kildgaard S."/>
            <person name="Isbrandt T."/>
            <person name="Kuo A."/>
            <person name="Sato A."/>
            <person name="Lyhne E.K."/>
            <person name="Kogle M.E."/>
            <person name="Wiebenga A."/>
            <person name="Kun R.S."/>
            <person name="Lubbers R.J."/>
            <person name="Makela M.R."/>
            <person name="Barry K."/>
            <person name="Chovatia M."/>
            <person name="Clum A."/>
            <person name="Daum C."/>
            <person name="Haridas S."/>
            <person name="He G."/>
            <person name="LaButti K."/>
            <person name="Lipzen A."/>
            <person name="Mondo S."/>
            <person name="Riley R."/>
            <person name="Salamov A."/>
            <person name="Simmons B.A."/>
            <person name="Magnuson J.K."/>
            <person name="Henrissat B."/>
            <person name="Mortensen U.H."/>
            <person name="Larsen T.O."/>
            <person name="Devries R.P."/>
            <person name="Grigoriev I.V."/>
            <person name="Machida M."/>
            <person name="Baker S.E."/>
            <person name="Andersen M.R."/>
        </authorList>
    </citation>
    <scope>NUCLEOTIDE SEQUENCE [LARGE SCALE GENOMIC DNA]</scope>
    <source>
        <strain evidence="4 5">CBS 117626</strain>
    </source>
</reference>
<keyword evidence="4" id="KW-0808">Transferase</keyword>
<dbReference type="Gene3D" id="3.90.1150.10">
    <property type="entry name" value="Aspartate Aminotransferase, domain 1"/>
    <property type="match status" value="1"/>
</dbReference>
<evidence type="ECO:0000313" key="5">
    <source>
        <dbReference type="Proteomes" id="UP000326950"/>
    </source>
</evidence>
<comment type="similarity">
    <text evidence="3">Belongs to the class-III pyridoxal-phosphate-dependent aminotransferase family.</text>
</comment>
<accession>A0A5N6UDE1</accession>
<keyword evidence="5" id="KW-1185">Reference proteome</keyword>
<dbReference type="PIRSF" id="PIRSF000521">
    <property type="entry name" value="Transaminase_4ab_Lys_Orn"/>
    <property type="match status" value="1"/>
</dbReference>
<dbReference type="OrthoDB" id="425114at2759"/>
<dbReference type="SUPFAM" id="SSF53383">
    <property type="entry name" value="PLP-dependent transferases"/>
    <property type="match status" value="1"/>
</dbReference>
<evidence type="ECO:0000256" key="3">
    <source>
        <dbReference type="RuleBase" id="RU003560"/>
    </source>
</evidence>
<dbReference type="PANTHER" id="PTHR43713">
    <property type="entry name" value="GLUTAMATE-1-SEMIALDEHYDE 2,1-AMINOMUTASE"/>
    <property type="match status" value="1"/>
</dbReference>
<sequence>MTSSTHINPSRASNFLASLIQQYVAANPRSASENERACRVMPAGNTRAVFVYQPFPLVMVAGSGCYLTSLDGIVYLDFVSEYFAGMFGHSHPAIKQALEEATTMGFNLGAPSSKEIELAESIISRFPSMDMVQFCTSGTEANTLAIAVGLNYSKRKKVLVFENGYHGNTLSFKTPNALRLPHEFVLAPYNDIAGTQKLLQPDVGVIIVEPMQGAGGMVPASYDFLLFLRKQATKFRAVLIFDEVVTARTHYHGLQGYHNIIPDMTTIGKFYGGGLPFGAYGGRREIMNTLDSRSINSLHHSGTWHNNIFTMSAGLAAVNLLSTENIDKANKLGQQLREGLDVIFNASRPDTVIVRGFGSLVGVHFMGPDSNTLRDAFYFFLLTRKIYIGHRGFLCLSIVHEKKHVRALLEAAKEFCRAALLLKPTL</sequence>